<name>A0ABT3G168_9BACT</name>
<dbReference type="EMBL" id="JAPDDR010000002">
    <property type="protein sequence ID" value="MCW1912980.1"/>
    <property type="molecule type" value="Genomic_DNA"/>
</dbReference>
<dbReference type="Proteomes" id="UP001165653">
    <property type="component" value="Unassembled WGS sequence"/>
</dbReference>
<evidence type="ECO:0000313" key="2">
    <source>
        <dbReference type="Proteomes" id="UP001165653"/>
    </source>
</evidence>
<dbReference type="RefSeq" id="WP_264511949.1">
    <property type="nucleotide sequence ID" value="NZ_JAPDDR010000002.1"/>
</dbReference>
<protein>
    <submittedName>
        <fullName evidence="1">Uncharacterized protein</fullName>
    </submittedName>
</protein>
<gene>
    <name evidence="1" type="ORF">OJ996_05325</name>
</gene>
<evidence type="ECO:0000313" key="1">
    <source>
        <dbReference type="EMBL" id="MCW1912980.1"/>
    </source>
</evidence>
<comment type="caution">
    <text evidence="1">The sequence shown here is derived from an EMBL/GenBank/DDBJ whole genome shotgun (WGS) entry which is preliminary data.</text>
</comment>
<organism evidence="1 2">
    <name type="scientific">Luteolibacter rhizosphaerae</name>
    <dbReference type="NCBI Taxonomy" id="2989719"/>
    <lineage>
        <taxon>Bacteria</taxon>
        <taxon>Pseudomonadati</taxon>
        <taxon>Verrucomicrobiota</taxon>
        <taxon>Verrucomicrobiia</taxon>
        <taxon>Verrucomicrobiales</taxon>
        <taxon>Verrucomicrobiaceae</taxon>
        <taxon>Luteolibacter</taxon>
    </lineage>
</organism>
<reference evidence="1" key="1">
    <citation type="submission" date="2022-10" db="EMBL/GenBank/DDBJ databases">
        <title>Luteolibacter sp. GHJ8, whole genome shotgun sequencing project.</title>
        <authorList>
            <person name="Zhao G."/>
            <person name="Shen L."/>
        </authorList>
    </citation>
    <scope>NUCLEOTIDE SEQUENCE</scope>
    <source>
        <strain evidence="1">GHJ8</strain>
    </source>
</reference>
<keyword evidence="2" id="KW-1185">Reference proteome</keyword>
<proteinExistence type="predicted"/>
<sequence length="114" mass="12632">MILPMNPDPSELRSRAIETTMAQFNFAKVAVAAAAVGWNISTRPQQDGGVPIQDEMRRIARELLEKAWDDEEAQNCEYCHGGLRASRTDGCLTLQFVIEEFYFVAAVDAVASLP</sequence>
<accession>A0ABT3G168</accession>